<feature type="chain" id="PRO_5047370423" evidence="1">
    <location>
        <begin position="22"/>
        <end position="164"/>
    </location>
</feature>
<evidence type="ECO:0000313" key="3">
    <source>
        <dbReference type="Proteomes" id="UP001198862"/>
    </source>
</evidence>
<dbReference type="RefSeq" id="WP_230551155.1">
    <property type="nucleotide sequence ID" value="NZ_JAJISD010000005.1"/>
</dbReference>
<gene>
    <name evidence="2" type="ORF">LJ725_13360</name>
</gene>
<sequence>MLVKSVVVGLCLAGLTVPALAQGGAQPYGKGFDSWNFSRTKEQSGVTNCRAFRRVGGRDDIMAMRTDGHSYLSVRAEGRKGKFPDSIVVPLREPANGMQWNLLIQADGQRMWAILPPAAIEIIAAKGGYSMLLGGSEDRDDVNLGKSATAAWKRVKECVVDSGG</sequence>
<comment type="caution">
    <text evidence="2">The sequence shown here is derived from an EMBL/GenBank/DDBJ whole genome shotgun (WGS) entry which is preliminary data.</text>
</comment>
<organism evidence="2 3">
    <name type="scientific">Reyranella aquatilis</name>
    <dbReference type="NCBI Taxonomy" id="2035356"/>
    <lineage>
        <taxon>Bacteria</taxon>
        <taxon>Pseudomonadati</taxon>
        <taxon>Pseudomonadota</taxon>
        <taxon>Alphaproteobacteria</taxon>
        <taxon>Hyphomicrobiales</taxon>
        <taxon>Reyranellaceae</taxon>
        <taxon>Reyranella</taxon>
    </lineage>
</organism>
<keyword evidence="1" id="KW-0732">Signal</keyword>
<dbReference type="Proteomes" id="UP001198862">
    <property type="component" value="Unassembled WGS sequence"/>
</dbReference>
<keyword evidence="3" id="KW-1185">Reference proteome</keyword>
<evidence type="ECO:0000313" key="2">
    <source>
        <dbReference type="EMBL" id="MCC8429962.1"/>
    </source>
</evidence>
<name>A0ABS8KV59_9HYPH</name>
<dbReference type="EMBL" id="JAJISD010000005">
    <property type="protein sequence ID" value="MCC8429962.1"/>
    <property type="molecule type" value="Genomic_DNA"/>
</dbReference>
<evidence type="ECO:0000256" key="1">
    <source>
        <dbReference type="SAM" id="SignalP"/>
    </source>
</evidence>
<reference evidence="2 3" key="1">
    <citation type="submission" date="2021-11" db="EMBL/GenBank/DDBJ databases">
        <authorList>
            <person name="Lee D.-H."/>
            <person name="Kim S.-B."/>
        </authorList>
    </citation>
    <scope>NUCLEOTIDE SEQUENCE [LARGE SCALE GENOMIC DNA]</scope>
    <source>
        <strain evidence="2 3">KCTC 52223</strain>
    </source>
</reference>
<feature type="signal peptide" evidence="1">
    <location>
        <begin position="1"/>
        <end position="21"/>
    </location>
</feature>
<proteinExistence type="predicted"/>
<accession>A0ABS8KV59</accession>
<protein>
    <submittedName>
        <fullName evidence="2">Uncharacterized protein</fullName>
    </submittedName>
</protein>